<proteinExistence type="predicted"/>
<evidence type="ECO:0000256" key="2">
    <source>
        <dbReference type="SAM" id="SignalP"/>
    </source>
</evidence>
<dbReference type="Gene3D" id="2.70.220.10">
    <property type="entry name" value="Ganglioside GM2 activator"/>
    <property type="match status" value="1"/>
</dbReference>
<sequence length="184" mass="20489">MYAKLFFICLARFVLVGAWTQTPEIEECSEEQYFRVSNISITDATISHIMTASFTLALTKPLGNKPKMKLTLQKKSGIKIPCLFGYGSCTYKLCGGTTEQEQALASMWSNRCPIPTFEETPVLQFPMLPAIQMIAGIAPTRITIRFRVINGNETVGCQSFKVEIRRSKRKPNKGLIGKAAGLEE</sequence>
<dbReference type="InterPro" id="IPR028996">
    <property type="entry name" value="GM2-AP"/>
</dbReference>
<organism evidence="3">
    <name type="scientific">Rhipicephalus appendiculatus</name>
    <name type="common">Brown ear tick</name>
    <dbReference type="NCBI Taxonomy" id="34631"/>
    <lineage>
        <taxon>Eukaryota</taxon>
        <taxon>Metazoa</taxon>
        <taxon>Ecdysozoa</taxon>
        <taxon>Arthropoda</taxon>
        <taxon>Chelicerata</taxon>
        <taxon>Arachnida</taxon>
        <taxon>Acari</taxon>
        <taxon>Parasitiformes</taxon>
        <taxon>Ixodida</taxon>
        <taxon>Ixodoidea</taxon>
        <taxon>Ixodidae</taxon>
        <taxon>Rhipicephalinae</taxon>
        <taxon>Rhipicephalus</taxon>
        <taxon>Rhipicephalus</taxon>
    </lineage>
</organism>
<dbReference type="AlphaFoldDB" id="A0A131Z1E6"/>
<dbReference type="GO" id="GO:0008047">
    <property type="term" value="F:enzyme activator activity"/>
    <property type="evidence" value="ECO:0007669"/>
    <property type="project" value="InterPro"/>
</dbReference>
<feature type="chain" id="PRO_5007286519" evidence="2">
    <location>
        <begin position="19"/>
        <end position="184"/>
    </location>
</feature>
<dbReference type="SUPFAM" id="SSF63707">
    <property type="entry name" value="Ganglioside M2 (gm2) activator"/>
    <property type="match status" value="1"/>
</dbReference>
<dbReference type="GO" id="GO:0006689">
    <property type="term" value="P:ganglioside catabolic process"/>
    <property type="evidence" value="ECO:0007669"/>
    <property type="project" value="InterPro"/>
</dbReference>
<feature type="signal peptide" evidence="2">
    <location>
        <begin position="1"/>
        <end position="18"/>
    </location>
</feature>
<dbReference type="PANTHER" id="PTHR17357">
    <property type="entry name" value="GM2 GANGLIOSIDE ACTIVATOR PROTEIN"/>
    <property type="match status" value="1"/>
</dbReference>
<dbReference type="GO" id="GO:0005319">
    <property type="term" value="F:lipid transporter activity"/>
    <property type="evidence" value="ECO:0007669"/>
    <property type="project" value="TreeGrafter"/>
</dbReference>
<name>A0A131Z1E6_RHIAP</name>
<dbReference type="GO" id="GO:0009898">
    <property type="term" value="C:cytoplasmic side of plasma membrane"/>
    <property type="evidence" value="ECO:0007669"/>
    <property type="project" value="TreeGrafter"/>
</dbReference>
<dbReference type="EMBL" id="GEDV01003313">
    <property type="protein sequence ID" value="JAP85244.1"/>
    <property type="molecule type" value="Transcribed_RNA"/>
</dbReference>
<dbReference type="InterPro" id="IPR036846">
    <property type="entry name" value="GM2-AP_sf"/>
</dbReference>
<dbReference type="PANTHER" id="PTHR17357:SF0">
    <property type="entry name" value="GANGLIOSIDE GM2 ACTIVATOR"/>
    <property type="match status" value="1"/>
</dbReference>
<accession>A0A131Z1E6</accession>
<keyword evidence="1 2" id="KW-0732">Signal</keyword>
<evidence type="ECO:0000256" key="1">
    <source>
        <dbReference type="ARBA" id="ARBA00022729"/>
    </source>
</evidence>
<protein>
    <submittedName>
        <fullName evidence="3">ML domain containing protein</fullName>
    </submittedName>
</protein>
<evidence type="ECO:0000313" key="3">
    <source>
        <dbReference type="EMBL" id="JAP85244.1"/>
    </source>
</evidence>
<reference evidence="3" key="1">
    <citation type="journal article" date="2016" name="Ticks Tick Borne Dis.">
        <title>De novo assembly and annotation of the salivary gland transcriptome of Rhipicephalus appendiculatus male and female ticks during blood feeding.</title>
        <authorList>
            <person name="de Castro M.H."/>
            <person name="de Klerk D."/>
            <person name="Pienaar R."/>
            <person name="Latif A.A."/>
            <person name="Rees D.J."/>
            <person name="Mans B.J."/>
        </authorList>
    </citation>
    <scope>NUCLEOTIDE SEQUENCE</scope>
    <source>
        <tissue evidence="3">Salivary glands</tissue>
    </source>
</reference>